<gene>
    <name evidence="2" type="ORF">N1851_032481</name>
</gene>
<comment type="caution">
    <text evidence="2">The sequence shown here is derived from an EMBL/GenBank/DDBJ whole genome shotgun (WGS) entry which is preliminary data.</text>
</comment>
<keyword evidence="3" id="KW-1185">Reference proteome</keyword>
<name>A0AA47M2R7_MERPO</name>
<evidence type="ECO:0000259" key="1">
    <source>
        <dbReference type="Pfam" id="PF05699"/>
    </source>
</evidence>
<proteinExistence type="predicted"/>
<evidence type="ECO:0000313" key="2">
    <source>
        <dbReference type="EMBL" id="KAK0132613.1"/>
    </source>
</evidence>
<dbReference type="EMBL" id="JAOPHQ010006257">
    <property type="protein sequence ID" value="KAK0132613.1"/>
    <property type="molecule type" value="Genomic_DNA"/>
</dbReference>
<dbReference type="SUPFAM" id="SSF53098">
    <property type="entry name" value="Ribonuclease H-like"/>
    <property type="match status" value="1"/>
</dbReference>
<feature type="domain" description="HAT C-terminal dimerisation" evidence="1">
    <location>
        <begin position="305"/>
        <end position="364"/>
    </location>
</feature>
<sequence length="426" mass="48415">MPTITTFYKKTEPSQKEFELAVQEGILVYHTMKHNHSYRSMDCTAQLTTKLYEPKFTCARTKGEKAEELAAEIMVVIEKFSLENKVVAFSADNTNTNFGGLNRVGRVNVHTKVEKCTAAGEKCPVVLRRMFEDPLTELWLAFAHGSLAIFSETIKKLEGQDRCAVESAAILREVEVKLTARRDDSFIPVLARGLLGELVGNAVITRENFLKTAHSFFTTAVNYLQAWGMHTDNLNDLHCKKPLREEIQNATATQQEKCPNVKIKEDDLFDEVSALQEFLKGESLMKWREFETPLSQRWSTVFTHFKENDIPHTNLARLVSVVMCLPGSNAPVERVFSQMNDIWTDSRNRLTVPSIKAILIVKTNINLPCEKFMEMLAKDSAIQKKIHSSEKYAIFLMFSSALILPRLLRWMNEESVSSISSVFSCE</sequence>
<dbReference type="GO" id="GO:0046983">
    <property type="term" value="F:protein dimerization activity"/>
    <property type="evidence" value="ECO:0007669"/>
    <property type="project" value="InterPro"/>
</dbReference>
<dbReference type="Pfam" id="PF05699">
    <property type="entry name" value="Dimer_Tnp_hAT"/>
    <property type="match status" value="1"/>
</dbReference>
<protein>
    <recommendedName>
        <fullName evidence="1">HAT C-terminal dimerisation domain-containing protein</fullName>
    </recommendedName>
</protein>
<dbReference type="InterPro" id="IPR012337">
    <property type="entry name" value="RNaseH-like_sf"/>
</dbReference>
<dbReference type="AlphaFoldDB" id="A0AA47M2R7"/>
<evidence type="ECO:0000313" key="3">
    <source>
        <dbReference type="Proteomes" id="UP001174136"/>
    </source>
</evidence>
<dbReference type="PANTHER" id="PTHR37162">
    <property type="entry name" value="HAT FAMILY DIMERISATION DOMAINCONTAINING PROTEIN-RELATED"/>
    <property type="match status" value="1"/>
</dbReference>
<dbReference type="Proteomes" id="UP001174136">
    <property type="component" value="Unassembled WGS sequence"/>
</dbReference>
<reference evidence="2" key="1">
    <citation type="journal article" date="2023" name="Front. Mar. Sci.">
        <title>A new Merluccius polli reference genome to investigate the effects of global change in West African waters.</title>
        <authorList>
            <person name="Mateo J.L."/>
            <person name="Blanco-Fernandez C."/>
            <person name="Garcia-Vazquez E."/>
            <person name="Machado-Schiaffino G."/>
        </authorList>
    </citation>
    <scope>NUCLEOTIDE SEQUENCE</scope>
    <source>
        <strain evidence="2">C29</strain>
        <tissue evidence="2">Fin</tissue>
    </source>
</reference>
<organism evidence="2 3">
    <name type="scientific">Merluccius polli</name>
    <name type="common">Benguela hake</name>
    <name type="synonym">Merluccius cadenati</name>
    <dbReference type="NCBI Taxonomy" id="89951"/>
    <lineage>
        <taxon>Eukaryota</taxon>
        <taxon>Metazoa</taxon>
        <taxon>Chordata</taxon>
        <taxon>Craniata</taxon>
        <taxon>Vertebrata</taxon>
        <taxon>Euteleostomi</taxon>
        <taxon>Actinopterygii</taxon>
        <taxon>Neopterygii</taxon>
        <taxon>Teleostei</taxon>
        <taxon>Neoteleostei</taxon>
        <taxon>Acanthomorphata</taxon>
        <taxon>Zeiogadaria</taxon>
        <taxon>Gadariae</taxon>
        <taxon>Gadiformes</taxon>
        <taxon>Gadoidei</taxon>
        <taxon>Merlucciidae</taxon>
        <taxon>Merluccius</taxon>
    </lineage>
</organism>
<dbReference type="InterPro" id="IPR008906">
    <property type="entry name" value="HATC_C_dom"/>
</dbReference>
<dbReference type="PANTHER" id="PTHR37162:SF1">
    <property type="entry name" value="BED-TYPE DOMAIN-CONTAINING PROTEIN"/>
    <property type="match status" value="1"/>
</dbReference>
<accession>A0AA47M2R7</accession>